<dbReference type="EMBL" id="JBJHZX010000055">
    <property type="protein sequence ID" value="MFL0198331.1"/>
    <property type="molecule type" value="Genomic_DNA"/>
</dbReference>
<dbReference type="PANTHER" id="PTHR46797">
    <property type="entry name" value="HTH-TYPE TRANSCRIPTIONAL REGULATOR"/>
    <property type="match status" value="1"/>
</dbReference>
<reference evidence="3 4" key="1">
    <citation type="submission" date="2024-11" db="EMBL/GenBank/DDBJ databases">
        <authorList>
            <person name="Heng Y.C."/>
            <person name="Lim A.C.H."/>
            <person name="Lee J.K.Y."/>
            <person name="Kittelmann S."/>
        </authorList>
    </citation>
    <scope>NUCLEOTIDE SEQUENCE [LARGE SCALE GENOMIC DNA]</scope>
    <source>
        <strain evidence="3 4">WILCCON 0269</strain>
    </source>
</reference>
<dbReference type="Proteomes" id="UP001623660">
    <property type="component" value="Unassembled WGS sequence"/>
</dbReference>
<dbReference type="SMART" id="SM00530">
    <property type="entry name" value="HTH_XRE"/>
    <property type="match status" value="1"/>
</dbReference>
<comment type="caution">
    <text evidence="3">The sequence shown here is derived from an EMBL/GenBank/DDBJ whole genome shotgun (WGS) entry which is preliminary data.</text>
</comment>
<keyword evidence="1" id="KW-0238">DNA-binding</keyword>
<dbReference type="Pfam" id="PF01381">
    <property type="entry name" value="HTH_3"/>
    <property type="match status" value="1"/>
</dbReference>
<dbReference type="PROSITE" id="PS50943">
    <property type="entry name" value="HTH_CROC1"/>
    <property type="match status" value="1"/>
</dbReference>
<dbReference type="InterPro" id="IPR050807">
    <property type="entry name" value="TransReg_Diox_bact_type"/>
</dbReference>
<proteinExistence type="predicted"/>
<feature type="domain" description="HTH cro/C1-type" evidence="2">
    <location>
        <begin position="7"/>
        <end position="61"/>
    </location>
</feature>
<organism evidence="3 4">
    <name type="scientific">Candidatus Clostridium eludens</name>
    <dbReference type="NCBI Taxonomy" id="3381663"/>
    <lineage>
        <taxon>Bacteria</taxon>
        <taxon>Bacillati</taxon>
        <taxon>Bacillota</taxon>
        <taxon>Clostridia</taxon>
        <taxon>Eubacteriales</taxon>
        <taxon>Clostridiaceae</taxon>
        <taxon>Clostridium</taxon>
    </lineage>
</organism>
<dbReference type="PANTHER" id="PTHR46797:SF2">
    <property type="entry name" value="TRANSCRIPTIONAL REGULATOR"/>
    <property type="match status" value="1"/>
</dbReference>
<dbReference type="InterPro" id="IPR010982">
    <property type="entry name" value="Lambda_DNA-bd_dom_sf"/>
</dbReference>
<keyword evidence="4" id="KW-1185">Reference proteome</keyword>
<evidence type="ECO:0000259" key="2">
    <source>
        <dbReference type="PROSITE" id="PS50943"/>
    </source>
</evidence>
<dbReference type="InterPro" id="IPR001387">
    <property type="entry name" value="Cro/C1-type_HTH"/>
</dbReference>
<protein>
    <submittedName>
        <fullName evidence="3">Helix-turn-helix domain-containing protein</fullName>
    </submittedName>
</protein>
<evidence type="ECO:0000313" key="3">
    <source>
        <dbReference type="EMBL" id="MFL0198331.1"/>
    </source>
</evidence>
<dbReference type="CDD" id="cd00093">
    <property type="entry name" value="HTH_XRE"/>
    <property type="match status" value="1"/>
</dbReference>
<accession>A0ABW8SSM8</accession>
<gene>
    <name evidence="3" type="ORF">ACJDU8_22605</name>
</gene>
<evidence type="ECO:0000256" key="1">
    <source>
        <dbReference type="ARBA" id="ARBA00023125"/>
    </source>
</evidence>
<evidence type="ECO:0000313" key="4">
    <source>
        <dbReference type="Proteomes" id="UP001623660"/>
    </source>
</evidence>
<dbReference type="SUPFAM" id="SSF47413">
    <property type="entry name" value="lambda repressor-like DNA-binding domains"/>
    <property type="match status" value="1"/>
</dbReference>
<dbReference type="RefSeq" id="WP_406794441.1">
    <property type="nucleotide sequence ID" value="NZ_JBJHZX010000055.1"/>
</dbReference>
<sequence>MNVGNRIKTLREKLGLSNSKLATLAGLSQPVMNRLENNERSADIETLEKICSALNITLVDFLKDSDNCEPLILTPELKDLINGAKSLNTEQLQKLNEFIKTIK</sequence>
<dbReference type="Gene3D" id="1.10.260.40">
    <property type="entry name" value="lambda repressor-like DNA-binding domains"/>
    <property type="match status" value="1"/>
</dbReference>
<name>A0ABW8SSM8_9CLOT</name>